<accession>A0A1D8U080</accession>
<evidence type="ECO:0000256" key="8">
    <source>
        <dbReference type="ARBA" id="ARBA00048679"/>
    </source>
</evidence>
<keyword evidence="2" id="KW-0723">Serine/threonine-protein kinase</keyword>
<dbReference type="RefSeq" id="WP_070395671.1">
    <property type="nucleotide sequence ID" value="NZ_CP017599.1"/>
</dbReference>
<name>A0A1D8U080_9CYAN</name>
<evidence type="ECO:0000259" key="10">
    <source>
        <dbReference type="PROSITE" id="PS50011"/>
    </source>
</evidence>
<dbReference type="InterPro" id="IPR008271">
    <property type="entry name" value="Ser/Thr_kinase_AS"/>
</dbReference>
<dbReference type="PANTHER" id="PTHR24363:SF0">
    <property type="entry name" value="SERINE_THREONINE KINASE LIKE DOMAIN CONTAINING 1"/>
    <property type="match status" value="1"/>
</dbReference>
<comment type="catalytic activity">
    <reaction evidence="7">
        <text>L-threonyl-[protein] + ATP = O-phospho-L-threonyl-[protein] + ADP + H(+)</text>
        <dbReference type="Rhea" id="RHEA:46608"/>
        <dbReference type="Rhea" id="RHEA-COMP:11060"/>
        <dbReference type="Rhea" id="RHEA-COMP:11605"/>
        <dbReference type="ChEBI" id="CHEBI:15378"/>
        <dbReference type="ChEBI" id="CHEBI:30013"/>
        <dbReference type="ChEBI" id="CHEBI:30616"/>
        <dbReference type="ChEBI" id="CHEBI:61977"/>
        <dbReference type="ChEBI" id="CHEBI:456216"/>
        <dbReference type="EC" id="2.7.11.1"/>
    </reaction>
</comment>
<evidence type="ECO:0000256" key="4">
    <source>
        <dbReference type="ARBA" id="ARBA00022741"/>
    </source>
</evidence>
<keyword evidence="6" id="KW-0067">ATP-binding</keyword>
<dbReference type="CDD" id="cd14014">
    <property type="entry name" value="STKc_PknB_like"/>
    <property type="match status" value="1"/>
</dbReference>
<dbReference type="InterPro" id="IPR000719">
    <property type="entry name" value="Prot_kinase_dom"/>
</dbReference>
<feature type="transmembrane region" description="Helical" evidence="9">
    <location>
        <begin position="424"/>
        <end position="443"/>
    </location>
</feature>
<evidence type="ECO:0000313" key="12">
    <source>
        <dbReference type="Proteomes" id="UP000177870"/>
    </source>
</evidence>
<evidence type="ECO:0000256" key="6">
    <source>
        <dbReference type="ARBA" id="ARBA00022840"/>
    </source>
</evidence>
<feature type="domain" description="Protein kinase" evidence="10">
    <location>
        <begin position="42"/>
        <end position="299"/>
    </location>
</feature>
<dbReference type="PROSITE" id="PS00108">
    <property type="entry name" value="PROTEIN_KINASE_ST"/>
    <property type="match status" value="1"/>
</dbReference>
<gene>
    <name evidence="11" type="ORF">BJP34_31045</name>
</gene>
<keyword evidence="9" id="KW-1133">Transmembrane helix</keyword>
<evidence type="ECO:0000313" key="11">
    <source>
        <dbReference type="EMBL" id="AOX03288.1"/>
    </source>
</evidence>
<dbReference type="AlphaFoldDB" id="A0A1D8U080"/>
<feature type="transmembrane region" description="Helical" evidence="9">
    <location>
        <begin position="374"/>
        <end position="394"/>
    </location>
</feature>
<organism evidence="11 12">
    <name type="scientific">Moorena producens PAL-8-15-08-1</name>
    <dbReference type="NCBI Taxonomy" id="1458985"/>
    <lineage>
        <taxon>Bacteria</taxon>
        <taxon>Bacillati</taxon>
        <taxon>Cyanobacteriota</taxon>
        <taxon>Cyanophyceae</taxon>
        <taxon>Coleofasciculales</taxon>
        <taxon>Coleofasciculaceae</taxon>
        <taxon>Moorena</taxon>
    </lineage>
</organism>
<feature type="transmembrane region" description="Helical" evidence="9">
    <location>
        <begin position="401"/>
        <end position="418"/>
    </location>
</feature>
<evidence type="ECO:0000256" key="7">
    <source>
        <dbReference type="ARBA" id="ARBA00047899"/>
    </source>
</evidence>
<feature type="transmembrane region" description="Helical" evidence="9">
    <location>
        <begin position="556"/>
        <end position="576"/>
    </location>
</feature>
<dbReference type="EMBL" id="CP017599">
    <property type="protein sequence ID" value="AOX03288.1"/>
    <property type="molecule type" value="Genomic_DNA"/>
</dbReference>
<evidence type="ECO:0000256" key="2">
    <source>
        <dbReference type="ARBA" id="ARBA00022527"/>
    </source>
</evidence>
<sequence length="586" mass="63995">MHPFVAESIHCINPNCPAPYPQPRDNNFCNGCGAKLRLKNRYFPLQLLGSGGFANIYTVWDLRSKTEKVLKVLLDTKPKVLQLFQQEADVLQRLDHPGIPKVEQDSYFVVNLGLEPHPDLHCLVMEKINGSTLEQMLIDHPQGCPEMLVRDWLYQAAEILQVLHSCGVIHRDIKPSNLMLRQTTGELVAIDFGGAKQLSVGSEFSQNDSTRLITPGYSPPEQIAGAAIGPAADFYALSRTMIHLLTGIELKDLQDPVTGEFRWREQAVVSHDLADLLDEMLSVVPQQRPTTTIEIHLRLGMTPSPSYQFTPAPVFSSAPVSSFQGNQVAALGLSSPKLTQSVTGLTHSITSVKDSLLAVVITIALACLDSVWEMFLGAFGGVFCATVGFMVFNWTSIGQKVTNFLSGVLSMILPSVQITMWQEMLLFAAAGLGTAWGLTAGGGFGQQRRFLVAGIMGIFGYSLGWLMWQATVPTVLLVSDVADQGLLIWITAVTVMLLVLGLGLPSHNLIHALVVAAGAGGVFGGLVSSDLLPAGFVVNIFSFSRTGKLDFYHPMAFFAMLAILEGFWLGVSYYLLVPVMRWFGWR</sequence>
<protein>
    <recommendedName>
        <fullName evidence="1">non-specific serine/threonine protein kinase</fullName>
        <ecNumber evidence="1">2.7.11.1</ecNumber>
    </recommendedName>
</protein>
<dbReference type="KEGG" id="mpro:BJP34_31045"/>
<keyword evidence="3" id="KW-0808">Transferase</keyword>
<reference evidence="12" key="1">
    <citation type="submission" date="2016-10" db="EMBL/GenBank/DDBJ databases">
        <title>Comparative genomics uncovers the prolific and rare metabolic potential of the cyanobacterial genus Moorea.</title>
        <authorList>
            <person name="Leao T."/>
            <person name="Castelao G."/>
            <person name="Korobeynikov A."/>
            <person name="Monroe E.A."/>
            <person name="Podell S."/>
            <person name="Glukhov E."/>
            <person name="Allen E."/>
            <person name="Gerwick W.H."/>
            <person name="Gerwick L."/>
        </authorList>
    </citation>
    <scope>NUCLEOTIDE SEQUENCE [LARGE SCALE GENOMIC DNA]</scope>
    <source>
        <strain evidence="12">PAL-8-15-08-1</strain>
    </source>
</reference>
<keyword evidence="9" id="KW-0812">Transmembrane</keyword>
<dbReference type="Proteomes" id="UP000177870">
    <property type="component" value="Chromosome"/>
</dbReference>
<dbReference type="Pfam" id="PF00069">
    <property type="entry name" value="Pkinase"/>
    <property type="match status" value="1"/>
</dbReference>
<dbReference type="Gene3D" id="3.30.200.20">
    <property type="entry name" value="Phosphorylase Kinase, domain 1"/>
    <property type="match status" value="1"/>
</dbReference>
<evidence type="ECO:0000256" key="9">
    <source>
        <dbReference type="SAM" id="Phobius"/>
    </source>
</evidence>
<evidence type="ECO:0000256" key="5">
    <source>
        <dbReference type="ARBA" id="ARBA00022777"/>
    </source>
</evidence>
<dbReference type="STRING" id="1458985.BJP34_31045"/>
<feature type="transmembrane region" description="Helical" evidence="9">
    <location>
        <begin position="450"/>
        <end position="468"/>
    </location>
</feature>
<dbReference type="GO" id="GO:0005524">
    <property type="term" value="F:ATP binding"/>
    <property type="evidence" value="ECO:0007669"/>
    <property type="project" value="UniProtKB-KW"/>
</dbReference>
<dbReference type="EC" id="2.7.11.1" evidence="1"/>
<evidence type="ECO:0000256" key="3">
    <source>
        <dbReference type="ARBA" id="ARBA00022679"/>
    </source>
</evidence>
<dbReference type="SUPFAM" id="SSF56112">
    <property type="entry name" value="Protein kinase-like (PK-like)"/>
    <property type="match status" value="1"/>
</dbReference>
<keyword evidence="9" id="KW-0472">Membrane</keyword>
<dbReference type="Gene3D" id="1.10.510.10">
    <property type="entry name" value="Transferase(Phosphotransferase) domain 1"/>
    <property type="match status" value="1"/>
</dbReference>
<dbReference type="PROSITE" id="PS50011">
    <property type="entry name" value="PROTEIN_KINASE_DOM"/>
    <property type="match status" value="1"/>
</dbReference>
<feature type="transmembrane region" description="Helical" evidence="9">
    <location>
        <begin position="512"/>
        <end position="536"/>
    </location>
</feature>
<keyword evidence="5 11" id="KW-0418">Kinase</keyword>
<comment type="catalytic activity">
    <reaction evidence="8">
        <text>L-seryl-[protein] + ATP = O-phospho-L-seryl-[protein] + ADP + H(+)</text>
        <dbReference type="Rhea" id="RHEA:17989"/>
        <dbReference type="Rhea" id="RHEA-COMP:9863"/>
        <dbReference type="Rhea" id="RHEA-COMP:11604"/>
        <dbReference type="ChEBI" id="CHEBI:15378"/>
        <dbReference type="ChEBI" id="CHEBI:29999"/>
        <dbReference type="ChEBI" id="CHEBI:30616"/>
        <dbReference type="ChEBI" id="CHEBI:83421"/>
        <dbReference type="ChEBI" id="CHEBI:456216"/>
        <dbReference type="EC" id="2.7.11.1"/>
    </reaction>
</comment>
<evidence type="ECO:0000256" key="1">
    <source>
        <dbReference type="ARBA" id="ARBA00012513"/>
    </source>
</evidence>
<dbReference type="SMART" id="SM00220">
    <property type="entry name" value="S_TKc"/>
    <property type="match status" value="1"/>
</dbReference>
<dbReference type="InterPro" id="IPR011009">
    <property type="entry name" value="Kinase-like_dom_sf"/>
</dbReference>
<dbReference type="PANTHER" id="PTHR24363">
    <property type="entry name" value="SERINE/THREONINE PROTEIN KINASE"/>
    <property type="match status" value="1"/>
</dbReference>
<keyword evidence="4" id="KW-0547">Nucleotide-binding</keyword>
<dbReference type="OrthoDB" id="9762169at2"/>
<feature type="transmembrane region" description="Helical" evidence="9">
    <location>
        <begin position="488"/>
        <end position="505"/>
    </location>
</feature>
<proteinExistence type="predicted"/>
<dbReference type="GO" id="GO:0004674">
    <property type="term" value="F:protein serine/threonine kinase activity"/>
    <property type="evidence" value="ECO:0007669"/>
    <property type="project" value="UniProtKB-KW"/>
</dbReference>